<accession>A0AAD9NBV3</accession>
<feature type="region of interest" description="Disordered" evidence="3">
    <location>
        <begin position="51"/>
        <end position="74"/>
    </location>
</feature>
<feature type="region of interest" description="Disordered" evidence="3">
    <location>
        <begin position="155"/>
        <end position="333"/>
    </location>
</feature>
<feature type="compositionally biased region" description="Gly residues" evidence="3">
    <location>
        <begin position="179"/>
        <end position="188"/>
    </location>
</feature>
<dbReference type="InterPro" id="IPR012677">
    <property type="entry name" value="Nucleotide-bd_a/b_plait_sf"/>
</dbReference>
<dbReference type="InterPro" id="IPR000504">
    <property type="entry name" value="RRM_dom"/>
</dbReference>
<feature type="compositionally biased region" description="Basic and acidic residues" evidence="3">
    <location>
        <begin position="283"/>
        <end position="296"/>
    </location>
</feature>
<dbReference type="InterPro" id="IPR035979">
    <property type="entry name" value="RBD_domain_sf"/>
</dbReference>
<evidence type="ECO:0000313" key="6">
    <source>
        <dbReference type="Proteomes" id="UP001208570"/>
    </source>
</evidence>
<sequence length="333" mass="35946">MGFSSRQLQTVQVSACVSKVLFRPVPNMADFRDSYSGSNFGDDSYSNFGGGSGGSGGFGGRSRGRTQRPIPTEPPFTVFVGNLPNGIIQGDIDIIFKKCEIKNVRLVRDRETDKFKGFGYVEFADRSSLEEALTYDGALFEDKYLRVDVAEGRKSDRGGFDRGRGGRGRGDFMDRGGRGGRGGGGSGGGRDDFGYSDRGRFSEGRGGFHGGDRGGFRGGFRGTSRGASDDWSDRDGYGSNRFRGSGGTSRPRRDSGGQIAPDLREPSPESAARRPKLKLLPRTVKDPVNDVVHTARNESIFGKGRPRDEPEPEEDAEAKEPAAKAHSDNGDSQ</sequence>
<feature type="compositionally biased region" description="Basic and acidic residues" evidence="3">
    <location>
        <begin position="189"/>
        <end position="203"/>
    </location>
</feature>
<evidence type="ECO:0000259" key="4">
    <source>
        <dbReference type="PROSITE" id="PS50102"/>
    </source>
</evidence>
<dbReference type="PANTHER" id="PTHR23236:SF11">
    <property type="entry name" value="EUKARYOTIC TRANSLATION INITIATION FACTOR 4H"/>
    <property type="match status" value="1"/>
</dbReference>
<dbReference type="FunFam" id="3.30.70.330:FF:000414">
    <property type="entry name" value="Eukaryotic translation initiation factor 4H"/>
    <property type="match status" value="1"/>
</dbReference>
<proteinExistence type="predicted"/>
<evidence type="ECO:0000256" key="3">
    <source>
        <dbReference type="SAM" id="MobiDB-lite"/>
    </source>
</evidence>
<feature type="compositionally biased region" description="Basic and acidic residues" evidence="3">
    <location>
        <begin position="318"/>
        <end position="333"/>
    </location>
</feature>
<evidence type="ECO:0000256" key="2">
    <source>
        <dbReference type="PROSITE-ProRule" id="PRU00176"/>
    </source>
</evidence>
<dbReference type="PANTHER" id="PTHR23236">
    <property type="entry name" value="EUKARYOTIC TRANSLATION INITIATION FACTOR 4B/4H"/>
    <property type="match status" value="1"/>
</dbReference>
<dbReference type="GO" id="GO:0003723">
    <property type="term" value="F:RNA binding"/>
    <property type="evidence" value="ECO:0007669"/>
    <property type="project" value="UniProtKB-UniRule"/>
</dbReference>
<dbReference type="AlphaFoldDB" id="A0AAD9NBV3"/>
<evidence type="ECO:0000313" key="5">
    <source>
        <dbReference type="EMBL" id="KAK2162863.1"/>
    </source>
</evidence>
<dbReference type="Gene3D" id="3.30.70.330">
    <property type="match status" value="1"/>
</dbReference>
<feature type="compositionally biased region" description="Gly residues" evidence="3">
    <location>
        <begin position="51"/>
        <end position="61"/>
    </location>
</feature>
<dbReference type="SMART" id="SM00360">
    <property type="entry name" value="RRM"/>
    <property type="match status" value="1"/>
</dbReference>
<comment type="caution">
    <text evidence="5">The sequence shown here is derived from an EMBL/GenBank/DDBJ whole genome shotgun (WGS) entry which is preliminary data.</text>
</comment>
<dbReference type="EMBL" id="JAODUP010000090">
    <property type="protein sequence ID" value="KAK2162863.1"/>
    <property type="molecule type" value="Genomic_DNA"/>
</dbReference>
<feature type="compositionally biased region" description="Basic and acidic residues" evidence="3">
    <location>
        <begin position="227"/>
        <end position="236"/>
    </location>
</feature>
<gene>
    <name evidence="5" type="ORF">LSH36_90g04026</name>
</gene>
<dbReference type="SUPFAM" id="SSF54928">
    <property type="entry name" value="RNA-binding domain, RBD"/>
    <property type="match status" value="1"/>
</dbReference>
<dbReference type="Proteomes" id="UP001208570">
    <property type="component" value="Unassembled WGS sequence"/>
</dbReference>
<protein>
    <recommendedName>
        <fullName evidence="4">RRM domain-containing protein</fullName>
    </recommendedName>
</protein>
<reference evidence="5" key="1">
    <citation type="journal article" date="2023" name="Mol. Biol. Evol.">
        <title>Third-Generation Sequencing Reveals the Adaptive Role of the Epigenome in Three Deep-Sea Polychaetes.</title>
        <authorList>
            <person name="Perez M."/>
            <person name="Aroh O."/>
            <person name="Sun Y."/>
            <person name="Lan Y."/>
            <person name="Juniper S.K."/>
            <person name="Young C.R."/>
            <person name="Angers B."/>
            <person name="Qian P.Y."/>
        </authorList>
    </citation>
    <scope>NUCLEOTIDE SEQUENCE</scope>
    <source>
        <strain evidence="5">P08H-3</strain>
    </source>
</reference>
<name>A0AAD9NBV3_9ANNE</name>
<dbReference type="Pfam" id="PF00076">
    <property type="entry name" value="RRM_1"/>
    <property type="match status" value="1"/>
</dbReference>
<feature type="compositionally biased region" description="Basic and acidic residues" evidence="3">
    <location>
        <begin position="155"/>
        <end position="177"/>
    </location>
</feature>
<dbReference type="PROSITE" id="PS50102">
    <property type="entry name" value="RRM"/>
    <property type="match status" value="1"/>
</dbReference>
<keyword evidence="6" id="KW-1185">Reference proteome</keyword>
<organism evidence="5 6">
    <name type="scientific">Paralvinella palmiformis</name>
    <dbReference type="NCBI Taxonomy" id="53620"/>
    <lineage>
        <taxon>Eukaryota</taxon>
        <taxon>Metazoa</taxon>
        <taxon>Spiralia</taxon>
        <taxon>Lophotrochozoa</taxon>
        <taxon>Annelida</taxon>
        <taxon>Polychaeta</taxon>
        <taxon>Sedentaria</taxon>
        <taxon>Canalipalpata</taxon>
        <taxon>Terebellida</taxon>
        <taxon>Terebelliformia</taxon>
        <taxon>Alvinellidae</taxon>
        <taxon>Paralvinella</taxon>
    </lineage>
</organism>
<feature type="domain" description="RRM" evidence="4">
    <location>
        <begin position="76"/>
        <end position="152"/>
    </location>
</feature>
<evidence type="ECO:0000256" key="1">
    <source>
        <dbReference type="ARBA" id="ARBA00022884"/>
    </source>
</evidence>
<keyword evidence="1 2" id="KW-0694">RNA-binding</keyword>